<proteinExistence type="predicted"/>
<gene>
    <name evidence="2" type="ORF">Golob_024226</name>
</gene>
<comment type="caution">
    <text evidence="2">The sequence shown here is derived from an EMBL/GenBank/DDBJ whole genome shotgun (WGS) entry which is preliminary data.</text>
</comment>
<keyword evidence="1" id="KW-0812">Transmembrane</keyword>
<keyword evidence="1" id="KW-0472">Membrane</keyword>
<keyword evidence="3" id="KW-1185">Reference proteome</keyword>
<organism evidence="2 3">
    <name type="scientific">Gossypium lobatum</name>
    <dbReference type="NCBI Taxonomy" id="34289"/>
    <lineage>
        <taxon>Eukaryota</taxon>
        <taxon>Viridiplantae</taxon>
        <taxon>Streptophyta</taxon>
        <taxon>Embryophyta</taxon>
        <taxon>Tracheophyta</taxon>
        <taxon>Spermatophyta</taxon>
        <taxon>Magnoliopsida</taxon>
        <taxon>eudicotyledons</taxon>
        <taxon>Gunneridae</taxon>
        <taxon>Pentapetalae</taxon>
        <taxon>rosids</taxon>
        <taxon>malvids</taxon>
        <taxon>Malvales</taxon>
        <taxon>Malvaceae</taxon>
        <taxon>Malvoideae</taxon>
        <taxon>Gossypium</taxon>
    </lineage>
</organism>
<evidence type="ECO:0000313" key="3">
    <source>
        <dbReference type="Proteomes" id="UP000593572"/>
    </source>
</evidence>
<evidence type="ECO:0000313" key="2">
    <source>
        <dbReference type="EMBL" id="MBA0576918.1"/>
    </source>
</evidence>
<name>A0A7J8NIV0_9ROSI</name>
<dbReference type="EMBL" id="JABEZX010352153">
    <property type="protein sequence ID" value="MBA0576918.1"/>
    <property type="molecule type" value="Genomic_DNA"/>
</dbReference>
<dbReference type="Proteomes" id="UP000593572">
    <property type="component" value="Unassembled WGS sequence"/>
</dbReference>
<reference evidence="2 3" key="1">
    <citation type="journal article" date="2019" name="Genome Biol. Evol.">
        <title>Insights into the evolution of the New World diploid cottons (Gossypium, subgenus Houzingenia) based on genome sequencing.</title>
        <authorList>
            <person name="Grover C.E."/>
            <person name="Arick M.A. 2nd"/>
            <person name="Thrash A."/>
            <person name="Conover J.L."/>
            <person name="Sanders W.S."/>
            <person name="Peterson D.G."/>
            <person name="Frelichowski J.E."/>
            <person name="Scheffler J.A."/>
            <person name="Scheffler B.E."/>
            <person name="Wendel J.F."/>
        </authorList>
    </citation>
    <scope>NUCLEOTIDE SEQUENCE [LARGE SCALE GENOMIC DNA]</scope>
    <source>
        <strain evidence="2">157</strain>
        <tissue evidence="2">Leaf</tissue>
    </source>
</reference>
<protein>
    <submittedName>
        <fullName evidence="2">Uncharacterized protein</fullName>
    </submittedName>
</protein>
<evidence type="ECO:0000256" key="1">
    <source>
        <dbReference type="SAM" id="Phobius"/>
    </source>
</evidence>
<accession>A0A7J8NIV0</accession>
<dbReference type="AlphaFoldDB" id="A0A7J8NIV0"/>
<sequence length="36" mass="4300">MIERFYYASEILNHLWVFGLFLLVTWKLGSLLLKGQ</sequence>
<keyword evidence="1" id="KW-1133">Transmembrane helix</keyword>
<feature type="transmembrane region" description="Helical" evidence="1">
    <location>
        <begin position="15"/>
        <end position="33"/>
    </location>
</feature>